<organism evidence="2">
    <name type="scientific">mine drainage metagenome</name>
    <dbReference type="NCBI Taxonomy" id="410659"/>
    <lineage>
        <taxon>unclassified sequences</taxon>
        <taxon>metagenomes</taxon>
        <taxon>ecological metagenomes</taxon>
    </lineage>
</organism>
<dbReference type="EMBL" id="AUZZ01002633">
    <property type="protein sequence ID" value="EQD59508.1"/>
    <property type="molecule type" value="Genomic_DNA"/>
</dbReference>
<evidence type="ECO:0000259" key="1">
    <source>
        <dbReference type="Pfam" id="PF07287"/>
    </source>
</evidence>
<dbReference type="AlphaFoldDB" id="T1ASJ7"/>
<gene>
    <name evidence="2" type="ORF">B2A_03951</name>
</gene>
<accession>T1ASJ7</accession>
<feature type="domain" description="Acyclic terpene utilisation N-terminal" evidence="1">
    <location>
        <begin position="1"/>
        <end position="84"/>
    </location>
</feature>
<reference evidence="2" key="1">
    <citation type="submission" date="2013-08" db="EMBL/GenBank/DDBJ databases">
        <authorList>
            <person name="Mendez C."/>
            <person name="Richter M."/>
            <person name="Ferrer M."/>
            <person name="Sanchez J."/>
        </authorList>
    </citation>
    <scope>NUCLEOTIDE SEQUENCE</scope>
</reference>
<name>T1ASJ7_9ZZZZ</name>
<dbReference type="Pfam" id="PF07287">
    <property type="entry name" value="AtuA"/>
    <property type="match status" value="1"/>
</dbReference>
<sequence>LRCELIGLDSIARTPQRPGAALREVRLRVAGRVSDPRTAARIGGEVEALYTNGPAAGGGAFKSVREVIGLLPISVPRQAVRPLVTTEATR</sequence>
<reference evidence="2" key="2">
    <citation type="journal article" date="2014" name="ISME J.">
        <title>Microbial stratification in low pH oxic and suboxic macroscopic growths along an acid mine drainage.</title>
        <authorList>
            <person name="Mendez-Garcia C."/>
            <person name="Mesa V."/>
            <person name="Sprenger R.R."/>
            <person name="Richter M."/>
            <person name="Diez M.S."/>
            <person name="Solano J."/>
            <person name="Bargiela R."/>
            <person name="Golyshina O.V."/>
            <person name="Manteca A."/>
            <person name="Ramos J.L."/>
            <person name="Gallego J.R."/>
            <person name="Llorente I."/>
            <person name="Martins Dos Santos V.A."/>
            <person name="Jensen O.N."/>
            <person name="Pelaez A.I."/>
            <person name="Sanchez J."/>
            <person name="Ferrer M."/>
        </authorList>
    </citation>
    <scope>NUCLEOTIDE SEQUENCE</scope>
</reference>
<comment type="caution">
    <text evidence="2">The sequence shown here is derived from an EMBL/GenBank/DDBJ whole genome shotgun (WGS) entry which is preliminary data.</text>
</comment>
<dbReference type="InterPro" id="IPR010839">
    <property type="entry name" value="AtuA_N"/>
</dbReference>
<evidence type="ECO:0000313" key="2">
    <source>
        <dbReference type="EMBL" id="EQD59508.1"/>
    </source>
</evidence>
<feature type="non-terminal residue" evidence="2">
    <location>
        <position position="1"/>
    </location>
</feature>
<protein>
    <recommendedName>
        <fullName evidence="1">Acyclic terpene utilisation N-terminal domain-containing protein</fullName>
    </recommendedName>
</protein>
<proteinExistence type="predicted"/>